<reference evidence="2 3" key="3">
    <citation type="journal article" date="2013" name="Rice">
        <title>Improvement of the Oryza sativa Nipponbare reference genome using next generation sequence and optical map data.</title>
        <authorList>
            <person name="Kawahara Y."/>
            <person name="de la Bastide M."/>
            <person name="Hamilton J.P."/>
            <person name="Kanamori H."/>
            <person name="McCombie W.R."/>
            <person name="Ouyang S."/>
            <person name="Schwartz D.C."/>
            <person name="Tanaka T."/>
            <person name="Wu J."/>
            <person name="Zhou S."/>
            <person name="Childs K.L."/>
            <person name="Davidson R.M."/>
            <person name="Lin H."/>
            <person name="Quesada-Ocampo L."/>
            <person name="Vaillancourt B."/>
            <person name="Sakai H."/>
            <person name="Lee S.S."/>
            <person name="Kim J."/>
            <person name="Numa H."/>
            <person name="Itoh T."/>
            <person name="Buell C.R."/>
            <person name="Matsumoto T."/>
        </authorList>
    </citation>
    <scope>NUCLEOTIDE SEQUENCE [LARGE SCALE GENOMIC DNA]</scope>
    <source>
        <strain evidence="3">cv. Nipponbare</strain>
    </source>
</reference>
<keyword evidence="3" id="KW-1185">Reference proteome</keyword>
<reference evidence="3" key="1">
    <citation type="journal article" date="2005" name="Nature">
        <title>The map-based sequence of the rice genome.</title>
        <authorList>
            <consortium name="International rice genome sequencing project (IRGSP)"/>
            <person name="Matsumoto T."/>
            <person name="Wu J."/>
            <person name="Kanamori H."/>
            <person name="Katayose Y."/>
            <person name="Fujisawa M."/>
            <person name="Namiki N."/>
            <person name="Mizuno H."/>
            <person name="Yamamoto K."/>
            <person name="Antonio B.A."/>
            <person name="Baba T."/>
            <person name="Sakata K."/>
            <person name="Nagamura Y."/>
            <person name="Aoki H."/>
            <person name="Arikawa K."/>
            <person name="Arita K."/>
            <person name="Bito T."/>
            <person name="Chiden Y."/>
            <person name="Fujitsuka N."/>
            <person name="Fukunaka R."/>
            <person name="Hamada M."/>
            <person name="Harada C."/>
            <person name="Hayashi A."/>
            <person name="Hijishita S."/>
            <person name="Honda M."/>
            <person name="Hosokawa S."/>
            <person name="Ichikawa Y."/>
            <person name="Idonuma A."/>
            <person name="Iijima M."/>
            <person name="Ikeda M."/>
            <person name="Ikeno M."/>
            <person name="Ito K."/>
            <person name="Ito S."/>
            <person name="Ito T."/>
            <person name="Ito Y."/>
            <person name="Ito Y."/>
            <person name="Iwabuchi A."/>
            <person name="Kamiya K."/>
            <person name="Karasawa W."/>
            <person name="Kurita K."/>
            <person name="Katagiri S."/>
            <person name="Kikuta A."/>
            <person name="Kobayashi H."/>
            <person name="Kobayashi N."/>
            <person name="Machita K."/>
            <person name="Maehara T."/>
            <person name="Masukawa M."/>
            <person name="Mizubayashi T."/>
            <person name="Mukai Y."/>
            <person name="Nagasaki H."/>
            <person name="Nagata Y."/>
            <person name="Naito S."/>
            <person name="Nakashima M."/>
            <person name="Nakama Y."/>
            <person name="Nakamichi Y."/>
            <person name="Nakamura M."/>
            <person name="Meguro A."/>
            <person name="Negishi M."/>
            <person name="Ohta I."/>
            <person name="Ohta T."/>
            <person name="Okamoto M."/>
            <person name="Ono N."/>
            <person name="Saji S."/>
            <person name="Sakaguchi M."/>
            <person name="Sakai K."/>
            <person name="Shibata M."/>
            <person name="Shimokawa T."/>
            <person name="Song J."/>
            <person name="Takazaki Y."/>
            <person name="Terasawa K."/>
            <person name="Tsugane M."/>
            <person name="Tsuji K."/>
            <person name="Ueda S."/>
            <person name="Waki K."/>
            <person name="Yamagata H."/>
            <person name="Yamamoto M."/>
            <person name="Yamamoto S."/>
            <person name="Yamane H."/>
            <person name="Yoshiki S."/>
            <person name="Yoshihara R."/>
            <person name="Yukawa K."/>
            <person name="Zhong H."/>
            <person name="Yano M."/>
            <person name="Yuan Q."/>
            <person name="Ouyang S."/>
            <person name="Liu J."/>
            <person name="Jones K.M."/>
            <person name="Gansberger K."/>
            <person name="Moffat K."/>
            <person name="Hill J."/>
            <person name="Bera J."/>
            <person name="Fadrosh D."/>
            <person name="Jin S."/>
            <person name="Johri S."/>
            <person name="Kim M."/>
            <person name="Overton L."/>
            <person name="Reardon M."/>
            <person name="Tsitrin T."/>
            <person name="Vuong H."/>
            <person name="Weaver B."/>
            <person name="Ciecko A."/>
            <person name="Tallon L."/>
            <person name="Jackson J."/>
            <person name="Pai G."/>
            <person name="Aken S.V."/>
            <person name="Utterback T."/>
            <person name="Reidmuller S."/>
            <person name="Feldblyum T."/>
            <person name="Hsiao J."/>
            <person name="Zismann V."/>
            <person name="Iobst S."/>
            <person name="de Vazeille A.R."/>
            <person name="Buell C.R."/>
            <person name="Ying K."/>
            <person name="Li Y."/>
            <person name="Lu T."/>
            <person name="Huang Y."/>
            <person name="Zhao Q."/>
            <person name="Feng Q."/>
            <person name="Zhang L."/>
            <person name="Zhu J."/>
            <person name="Weng Q."/>
            <person name="Mu J."/>
            <person name="Lu Y."/>
            <person name="Fan D."/>
            <person name="Liu Y."/>
            <person name="Guan J."/>
            <person name="Zhang Y."/>
            <person name="Yu S."/>
            <person name="Liu X."/>
            <person name="Zhang Y."/>
            <person name="Hong G."/>
            <person name="Han B."/>
            <person name="Choisne N."/>
            <person name="Demange N."/>
            <person name="Orjeda G."/>
            <person name="Samain S."/>
            <person name="Cattolico L."/>
            <person name="Pelletier E."/>
            <person name="Couloux A."/>
            <person name="Segurens B."/>
            <person name="Wincker P."/>
            <person name="D'Hont A."/>
            <person name="Scarpelli C."/>
            <person name="Weissenbach J."/>
            <person name="Salanoubat M."/>
            <person name="Quetier F."/>
            <person name="Yu Y."/>
            <person name="Kim H.R."/>
            <person name="Rambo T."/>
            <person name="Currie J."/>
            <person name="Collura K."/>
            <person name="Luo M."/>
            <person name="Yang T."/>
            <person name="Ammiraju J.S.S."/>
            <person name="Engler F."/>
            <person name="Soderlund C."/>
            <person name="Wing R.A."/>
            <person name="Palmer L.E."/>
            <person name="de la Bastide M."/>
            <person name="Spiegel L."/>
            <person name="Nascimento L."/>
            <person name="Zutavern T."/>
            <person name="O'Shaughnessy A."/>
            <person name="Dike S."/>
            <person name="Dedhia N."/>
            <person name="Preston R."/>
            <person name="Balija V."/>
            <person name="McCombie W.R."/>
            <person name="Chow T."/>
            <person name="Chen H."/>
            <person name="Chung M."/>
            <person name="Chen C."/>
            <person name="Shaw J."/>
            <person name="Wu H."/>
            <person name="Hsiao K."/>
            <person name="Chao Y."/>
            <person name="Chu M."/>
            <person name="Cheng C."/>
            <person name="Hour A."/>
            <person name="Lee P."/>
            <person name="Lin S."/>
            <person name="Lin Y."/>
            <person name="Liou J."/>
            <person name="Liu S."/>
            <person name="Hsing Y."/>
            <person name="Raghuvanshi S."/>
            <person name="Mohanty A."/>
            <person name="Bharti A.K."/>
            <person name="Gaur A."/>
            <person name="Gupta V."/>
            <person name="Kumar D."/>
            <person name="Ravi V."/>
            <person name="Vij S."/>
            <person name="Kapur A."/>
            <person name="Khurana P."/>
            <person name="Khurana P."/>
            <person name="Khurana J.P."/>
            <person name="Tyagi A.K."/>
            <person name="Gaikwad K."/>
            <person name="Singh A."/>
            <person name="Dalal V."/>
            <person name="Srivastava S."/>
            <person name="Dixit A."/>
            <person name="Pal A.K."/>
            <person name="Ghazi I.A."/>
            <person name="Yadav M."/>
            <person name="Pandit A."/>
            <person name="Bhargava A."/>
            <person name="Sureshbabu K."/>
            <person name="Batra K."/>
            <person name="Sharma T.R."/>
            <person name="Mohapatra T."/>
            <person name="Singh N.K."/>
            <person name="Messing J."/>
            <person name="Nelson A.B."/>
            <person name="Fuks G."/>
            <person name="Kavchok S."/>
            <person name="Keizer G."/>
            <person name="Linton E."/>
            <person name="Llaca V."/>
            <person name="Song R."/>
            <person name="Tanyolac B."/>
            <person name="Young S."/>
            <person name="Ho-Il K."/>
            <person name="Hahn J.H."/>
            <person name="Sangsakoo G."/>
            <person name="Vanavichit A."/>
            <person name="de Mattos Luiz.A.T."/>
            <person name="Zimmer P.D."/>
            <person name="Malone G."/>
            <person name="Dellagostin O."/>
            <person name="de Oliveira A.C."/>
            <person name="Bevan M."/>
            <person name="Bancroft I."/>
            <person name="Minx P."/>
            <person name="Cordum H."/>
            <person name="Wilson R."/>
            <person name="Cheng Z."/>
            <person name="Jin W."/>
            <person name="Jiang J."/>
            <person name="Leong S.A."/>
            <person name="Iwama H."/>
            <person name="Gojobori T."/>
            <person name="Itoh T."/>
            <person name="Niimura Y."/>
            <person name="Fujii Y."/>
            <person name="Habara T."/>
            <person name="Sakai H."/>
            <person name="Sato Y."/>
            <person name="Wilson G."/>
            <person name="Kumar K."/>
            <person name="McCouch S."/>
            <person name="Juretic N."/>
            <person name="Hoen D."/>
            <person name="Wright S."/>
            <person name="Bruskiewich R."/>
            <person name="Bureau T."/>
            <person name="Miyao A."/>
            <person name="Hirochika H."/>
            <person name="Nishikawa T."/>
            <person name="Kadowaki K."/>
            <person name="Sugiura M."/>
            <person name="Burr B."/>
            <person name="Sasaki T."/>
        </authorList>
    </citation>
    <scope>NUCLEOTIDE SEQUENCE [LARGE SCALE GENOMIC DNA]</scope>
    <source>
        <strain evidence="3">cv. Nipponbare</strain>
    </source>
</reference>
<feature type="region of interest" description="Disordered" evidence="1">
    <location>
        <begin position="53"/>
        <end position="84"/>
    </location>
</feature>
<organism evidence="2 3">
    <name type="scientific">Oryza sativa subsp. japonica</name>
    <name type="common">Rice</name>
    <dbReference type="NCBI Taxonomy" id="39947"/>
    <lineage>
        <taxon>Eukaryota</taxon>
        <taxon>Viridiplantae</taxon>
        <taxon>Streptophyta</taxon>
        <taxon>Embryophyta</taxon>
        <taxon>Tracheophyta</taxon>
        <taxon>Spermatophyta</taxon>
        <taxon>Magnoliopsida</taxon>
        <taxon>Liliopsida</taxon>
        <taxon>Poales</taxon>
        <taxon>Poaceae</taxon>
        <taxon>BOP clade</taxon>
        <taxon>Oryzoideae</taxon>
        <taxon>Oryzeae</taxon>
        <taxon>Oryzinae</taxon>
        <taxon>Oryza</taxon>
        <taxon>Oryza sativa</taxon>
    </lineage>
</organism>
<sequence length="123" mass="13525">LYLIERFRYISTTTTLDDSRIVEGYFCPRKIICGGVFLSFSLLIPDARPWVGDLSPSREPPRPTGTVAKRTKTTQGRSRTTTETRTAAWTSWSGSCTQCSGRSPAASSVPPSPCCHLPSPLSW</sequence>
<dbReference type="PaxDb" id="39947-A0A0P0WW54"/>
<dbReference type="Proteomes" id="UP000059680">
    <property type="component" value="Chromosome 6"/>
</dbReference>
<feature type="non-terminal residue" evidence="2">
    <location>
        <position position="1"/>
    </location>
</feature>
<dbReference type="AlphaFoldDB" id="A0A0P0WW54"/>
<proteinExistence type="predicted"/>
<evidence type="ECO:0000256" key="1">
    <source>
        <dbReference type="SAM" id="MobiDB-lite"/>
    </source>
</evidence>
<gene>
    <name evidence="2" type="ordered locus">Os06g0328200</name>
    <name evidence="2" type="ORF">OSNPB_060328200</name>
</gene>
<accession>A0A0P0WW54</accession>
<evidence type="ECO:0000313" key="3">
    <source>
        <dbReference type="Proteomes" id="UP000059680"/>
    </source>
</evidence>
<name>A0A0P0WW54_ORYSJ</name>
<protein>
    <submittedName>
        <fullName evidence="2">Os06g0328200 protein</fullName>
    </submittedName>
</protein>
<dbReference type="InParanoid" id="A0A0P0WW54"/>
<evidence type="ECO:0000313" key="2">
    <source>
        <dbReference type="EMBL" id="BAS97539.1"/>
    </source>
</evidence>
<feature type="compositionally biased region" description="Low complexity" evidence="1">
    <location>
        <begin position="73"/>
        <end position="84"/>
    </location>
</feature>
<dbReference type="EMBL" id="AP014962">
    <property type="protein sequence ID" value="BAS97539.1"/>
    <property type="molecule type" value="Genomic_DNA"/>
</dbReference>
<reference evidence="2 3" key="2">
    <citation type="journal article" date="2013" name="Plant Cell Physiol.">
        <title>Rice Annotation Project Database (RAP-DB): an integrative and interactive database for rice genomics.</title>
        <authorList>
            <person name="Sakai H."/>
            <person name="Lee S.S."/>
            <person name="Tanaka T."/>
            <person name="Numa H."/>
            <person name="Kim J."/>
            <person name="Kawahara Y."/>
            <person name="Wakimoto H."/>
            <person name="Yang C.C."/>
            <person name="Iwamoto M."/>
            <person name="Abe T."/>
            <person name="Yamada Y."/>
            <person name="Muto A."/>
            <person name="Inokuchi H."/>
            <person name="Ikemura T."/>
            <person name="Matsumoto T."/>
            <person name="Sasaki T."/>
            <person name="Itoh T."/>
        </authorList>
    </citation>
    <scope>NUCLEOTIDE SEQUENCE [LARGE SCALE GENOMIC DNA]</scope>
    <source>
        <strain evidence="3">cv. Nipponbare</strain>
    </source>
</reference>